<dbReference type="Gene3D" id="1.10.238.10">
    <property type="entry name" value="EF-hand"/>
    <property type="match status" value="1"/>
</dbReference>
<evidence type="ECO:0000256" key="18">
    <source>
        <dbReference type="SAM" id="Phobius"/>
    </source>
</evidence>
<keyword evidence="7 18" id="KW-0812">Transmembrane</keyword>
<feature type="transmembrane region" description="Helical" evidence="18">
    <location>
        <begin position="400"/>
        <end position="422"/>
    </location>
</feature>
<dbReference type="FunFam" id="1.20.120.350:FF:000079">
    <property type="entry name" value="Calcium channel subunit Cch1"/>
    <property type="match status" value="1"/>
</dbReference>
<feature type="region of interest" description="Disordered" evidence="17">
    <location>
        <begin position="1"/>
        <end position="91"/>
    </location>
</feature>
<feature type="transmembrane region" description="Helical" evidence="18">
    <location>
        <begin position="1273"/>
        <end position="1295"/>
    </location>
</feature>
<feature type="region of interest" description="Disordered" evidence="17">
    <location>
        <begin position="269"/>
        <end position="326"/>
    </location>
</feature>
<feature type="compositionally biased region" description="Polar residues" evidence="17">
    <location>
        <begin position="2018"/>
        <end position="2029"/>
    </location>
</feature>
<feature type="compositionally biased region" description="Low complexity" evidence="17">
    <location>
        <begin position="2035"/>
        <end position="2048"/>
    </location>
</feature>
<dbReference type="EMBL" id="JAKLMC020000015">
    <property type="protein sequence ID" value="KAK5952452.1"/>
    <property type="molecule type" value="Genomic_DNA"/>
</dbReference>
<dbReference type="GO" id="GO:0008331">
    <property type="term" value="F:high voltage-gated calcium channel activity"/>
    <property type="evidence" value="ECO:0007669"/>
    <property type="project" value="TreeGrafter"/>
</dbReference>
<dbReference type="PANTHER" id="PTHR45628">
    <property type="entry name" value="VOLTAGE-DEPENDENT CALCIUM CHANNEL TYPE A SUBUNIT ALPHA-1"/>
    <property type="match status" value="1"/>
</dbReference>
<sequence>MASRRSPSPDNPAPQSIPLRTLSRPPDATAGHSRQASRNQHSSRFSIGHGRTPSILARRQYLPITTDSPVDGRVEPPLPSPSNYDHFDSPEDAHAFASAHVGLSFEGPTISLDPRTTSIERDFVKQPTENLNVLSPQDDDDLTPLTSNTGLRSAMRDPSGSDSGQRHDRQSKRSSVQFLTEPSRNSRSPRASHLGDDLPTLNTGVGPARRPSASSGILRLSSEGRRSSERSRSRSPSPSPLARAGSIFRGISERVVNISNDSEMVEQNIRRKSTIRRTRRTSTTKQQSEDVEAGPDTPGDQLGETSPSEKLSASGPPPAFPAPQIHHINPLKGKSLGIFGPENALRKWLLEVLTHPATEPIILVLIVAQTVLLAVNAAADAQYMQAESRQWGRSLFDYAIFGLFCVYTIEVIVRVIVSGFIVNATDYSSLDRSRGLGAGVKSKLGSYFTMYDKPDAKPQRRASIDFQPSIVRAFTGMPTEQGPGHSRQKQRVRLAKRAFLRHSFNRLDFIAVIAYWISFVMQLGGIDTRYHVYIFNMLSCLRILRLLGLTGGTTIILRSLKKAAPLLVNIAFLIGFFWLIFGIVGVQSFKSSLKRTCVWVGDDGTGQNYSMNLAPENIQFCGGYLNATGGPMPWLKADGSPNGQTEAKGYLCPINSLCVENELNPYNGTVSFDNIAQSMELVFVIISSNTWSDLMYYLVDSDYLISALYFAVGIVVLSLWLVNLLIAIITSCFQIIREESKQSAFTTAETDELEPEEDVSPTRVNKLKAMFAKTKPFWIVVITFDLIVMCLRSASMSDWRETFIMNTETVVTFLLLLEIIVRFACDWRHFFSSRQNCTDLLLAIVTTITQIPSIRSSGEAYAWLTVFQIARVYRVVLAVSVTRELIMLVFGNAIGLLNLIVFVFLFTFLAAILASQMFRGDIPPEDAAGNSIQVQFFDIWNSFIGMYIIFSSENWTTTLYNVTQFNLRWDTAWLGAAFCILWFIMANLIVLNMFIAVIQESFDVSEDEKRLQQMKAFLKQKEMHGTAGGNLALSSMFKMGRDSLRHRDALEYGGATMEQLLKDAVVTDFLEEQAQGNKPRPASTQLSNLPMATVAPGFFAKMWAKISGYSQKDPNPFYSHHISIRANEEFDARAMAKQVASTTEHRRRAQRQYLTRHPKYNVSLFIFKPGNPVRRICQYIVGPSRGDDRVEGVMPWKPAWYAFSAFTYAAIAAMVVIACVTTPLYQKQHFMAHDRYNNWLVWTDMGFAIIFTVEALVKIIADGFFYTPNAFFRSIWGLIDMIVLISLWISVFTTLAQEDSITRGVGAFKALRALRLLNISDSARDTFHSVIVVGGYKVLSAAFVSMSLLIPFGILGLNLFNGKFESCNDGNFEGILSNCVNEYNNTIYNWPVLAPRVVSNPSYSFDDFASALFILFQIVSQEGWTGVMQSGMAVTGFGRQPQDFSAQGNAVYFIVFNLLGAVFVLTLFISVFMRNYTEQTGVAYLTADQRSWLELRKLLKQITPAKKSLTDKTGRVQRWCYTIASKKRGRYPRFITTILLLHLALLVVEYYPEPLWWEYVRSAIFILFELVFMTNIAIRITGLTWDRFRRSSWDLFSVPAVFGAFITSLMAIGSVQNRIIEQLHKLFLVSIPFMLIPRNNQLDQLFKTAAASLPLIANLLATWFVLFLVFAIALTQAFSLTRFGANETGNVNFRNVPKALILLFRMSIGEGWNSLMEDYAQIQPPFCVIGDTFFDGDCGSEGWARGLFVAWNLISMYIFVSLFVSLIFESFSYVYQRSGGLSIVGREEIRRFKTAWAEFDPKGTGYISKETFPRLLGELSGPFSMRIYDGDFTVRNLVDDCSVQPGDSSANRRIVAGIDLDMLNARLNAIPQDEIRARRTQMEIFYQEMLLSADPEKGISFTSCLMILAHYNVISDSKSLRLEEFLRRRARIQRVQETIRRNTVIKFFDTLHWKRKFKKHQAARRDSRVDAPPQMPIPEIFIEDPEESPNASEEALARDFTETAPLSPRKVTPEVPRINTNLSRNPSTLSDRSARSASPGSSPVASPRHLSSVDTSYHGRERSPPMTPTLGGHSRQSSGVSAQGVMESFDMSAWGESLRRSFTTRRSNTMRRSDGTNTMRGSEQE</sequence>
<evidence type="ECO:0000256" key="3">
    <source>
        <dbReference type="ARBA" id="ARBA00022475"/>
    </source>
</evidence>
<name>A0AAN8EJS7_9EURO</name>
<dbReference type="GO" id="GO:0005891">
    <property type="term" value="C:voltage-gated calcium channel complex"/>
    <property type="evidence" value="ECO:0007669"/>
    <property type="project" value="TreeGrafter"/>
</dbReference>
<feature type="transmembrane region" description="Helical" evidence="18">
    <location>
        <begin position="1749"/>
        <end position="1768"/>
    </location>
</feature>
<comment type="subcellular location">
    <subcellularLocation>
        <location evidence="1">Cell membrane</location>
        <topology evidence="1">Multi-pass membrane protein</topology>
    </subcellularLocation>
</comment>
<dbReference type="PANTHER" id="PTHR45628:SF7">
    <property type="entry name" value="VOLTAGE-DEPENDENT CALCIUM CHANNEL TYPE A SUBUNIT ALPHA-1"/>
    <property type="match status" value="1"/>
</dbReference>
<evidence type="ECO:0000256" key="6">
    <source>
        <dbReference type="ARBA" id="ARBA00022673"/>
    </source>
</evidence>
<feature type="transmembrane region" description="Helical" evidence="18">
    <location>
        <begin position="886"/>
        <end position="912"/>
    </location>
</feature>
<comment type="similarity">
    <text evidence="15">Belongs to the calcium channel alpha-1 subunit (TC 1.A.1.11) family.</text>
</comment>
<feature type="region of interest" description="Disordered" evidence="17">
    <location>
        <begin position="127"/>
        <end position="246"/>
    </location>
</feature>
<feature type="transmembrane region" description="Helical" evidence="18">
    <location>
        <begin position="1241"/>
        <end position="1261"/>
    </location>
</feature>
<feature type="transmembrane region" description="Helical" evidence="18">
    <location>
        <begin position="1563"/>
        <end position="1581"/>
    </location>
</feature>
<feature type="transmembrane region" description="Helical" evidence="18">
    <location>
        <begin position="971"/>
        <end position="995"/>
    </location>
</feature>
<feature type="compositionally biased region" description="Low complexity" evidence="17">
    <location>
        <begin position="234"/>
        <end position="246"/>
    </location>
</feature>
<evidence type="ECO:0000256" key="13">
    <source>
        <dbReference type="ARBA" id="ARBA00023180"/>
    </source>
</evidence>
<feature type="transmembrane region" description="Helical" evidence="18">
    <location>
        <begin position="563"/>
        <end position="586"/>
    </location>
</feature>
<keyword evidence="21" id="KW-1185">Reference proteome</keyword>
<organism evidence="20 21">
    <name type="scientific">Knufia fluminis</name>
    <dbReference type="NCBI Taxonomy" id="191047"/>
    <lineage>
        <taxon>Eukaryota</taxon>
        <taxon>Fungi</taxon>
        <taxon>Dikarya</taxon>
        <taxon>Ascomycota</taxon>
        <taxon>Pezizomycotina</taxon>
        <taxon>Eurotiomycetes</taxon>
        <taxon>Chaetothyriomycetidae</taxon>
        <taxon>Chaetothyriales</taxon>
        <taxon>Trichomeriaceae</taxon>
        <taxon>Knufia</taxon>
    </lineage>
</organism>
<feature type="transmembrane region" description="Helical" evidence="18">
    <location>
        <begin position="932"/>
        <end position="950"/>
    </location>
</feature>
<evidence type="ECO:0000256" key="2">
    <source>
        <dbReference type="ARBA" id="ARBA00022448"/>
    </source>
</evidence>
<evidence type="ECO:0000256" key="1">
    <source>
        <dbReference type="ARBA" id="ARBA00004651"/>
    </source>
</evidence>
<dbReference type="InterPro" id="IPR050599">
    <property type="entry name" value="VDCC_alpha-1_subunit"/>
</dbReference>
<feature type="transmembrane region" description="Helical" evidence="18">
    <location>
        <begin position="1450"/>
        <end position="1472"/>
    </location>
</feature>
<dbReference type="Gene3D" id="1.10.287.70">
    <property type="match status" value="4"/>
</dbReference>
<feature type="transmembrane region" description="Helical" evidence="18">
    <location>
        <begin position="1534"/>
        <end position="1551"/>
    </location>
</feature>
<accession>A0AAN8EJS7</accession>
<evidence type="ECO:0000256" key="5">
    <source>
        <dbReference type="ARBA" id="ARBA00022568"/>
    </source>
</evidence>
<feature type="compositionally biased region" description="Polar residues" evidence="17">
    <location>
        <begin position="173"/>
        <end position="189"/>
    </location>
</feature>
<feature type="transmembrane region" description="Helical" evidence="18">
    <location>
        <begin position="803"/>
        <end position="825"/>
    </location>
</feature>
<feature type="transmembrane region" description="Helical" evidence="18">
    <location>
        <begin position="1649"/>
        <end position="1674"/>
    </location>
</feature>
<dbReference type="GO" id="GO:0005509">
    <property type="term" value="F:calcium ion binding"/>
    <property type="evidence" value="ECO:0007669"/>
    <property type="project" value="InterPro"/>
</dbReference>
<dbReference type="InterPro" id="IPR002048">
    <property type="entry name" value="EF_hand_dom"/>
</dbReference>
<dbReference type="Gene3D" id="1.20.120.350">
    <property type="entry name" value="Voltage-gated potassium channels. Chain C"/>
    <property type="match status" value="4"/>
</dbReference>
<evidence type="ECO:0000256" key="16">
    <source>
        <dbReference type="ARBA" id="ARBA00067459"/>
    </source>
</evidence>
<keyword evidence="13" id="KW-0325">Glycoprotein</keyword>
<keyword evidence="5" id="KW-0109">Calcium transport</keyword>
<dbReference type="PROSITE" id="PS50222">
    <property type="entry name" value="EF_HAND_2"/>
    <property type="match status" value="1"/>
</dbReference>
<keyword evidence="4" id="KW-0597">Phosphoprotein</keyword>
<keyword evidence="11" id="KW-0406">Ion transport</keyword>
<evidence type="ECO:0000256" key="9">
    <source>
        <dbReference type="ARBA" id="ARBA00022882"/>
    </source>
</evidence>
<evidence type="ECO:0000256" key="15">
    <source>
        <dbReference type="ARBA" id="ARBA00061395"/>
    </source>
</evidence>
<gene>
    <name evidence="20" type="primary">CCH1</name>
    <name evidence="20" type="ORF">OHC33_006495</name>
</gene>
<feature type="transmembrane region" description="Helical" evidence="18">
    <location>
        <begin position="533"/>
        <end position="557"/>
    </location>
</feature>
<dbReference type="SUPFAM" id="SSF81324">
    <property type="entry name" value="Voltage-gated potassium channels"/>
    <property type="match status" value="3"/>
</dbReference>
<evidence type="ECO:0000256" key="17">
    <source>
        <dbReference type="SAM" id="MobiDB-lite"/>
    </source>
</evidence>
<feature type="transmembrane region" description="Helical" evidence="18">
    <location>
        <begin position="509"/>
        <end position="526"/>
    </location>
</feature>
<evidence type="ECO:0000259" key="19">
    <source>
        <dbReference type="PROSITE" id="PS50222"/>
    </source>
</evidence>
<keyword evidence="6" id="KW-0107">Calcium channel</keyword>
<feature type="transmembrane region" description="Helical" evidence="18">
    <location>
        <begin position="705"/>
        <end position="733"/>
    </location>
</feature>
<evidence type="ECO:0000313" key="21">
    <source>
        <dbReference type="Proteomes" id="UP001316803"/>
    </source>
</evidence>
<keyword evidence="2" id="KW-0813">Transport</keyword>
<dbReference type="FunFam" id="1.10.287.70:FF:000093">
    <property type="entry name" value="Calcium channel subunit Cch1"/>
    <property type="match status" value="1"/>
</dbReference>
<feature type="compositionally biased region" description="Polar residues" evidence="17">
    <location>
        <begin position="32"/>
        <end position="45"/>
    </location>
</feature>
<evidence type="ECO:0000256" key="7">
    <source>
        <dbReference type="ARBA" id="ARBA00022692"/>
    </source>
</evidence>
<feature type="transmembrane region" description="Helical" evidence="18">
    <location>
        <begin position="1199"/>
        <end position="1220"/>
    </location>
</feature>
<keyword evidence="12 18" id="KW-0472">Membrane</keyword>
<dbReference type="InterPro" id="IPR027359">
    <property type="entry name" value="Volt_channel_dom_sf"/>
</dbReference>
<dbReference type="Proteomes" id="UP001316803">
    <property type="component" value="Unassembled WGS sequence"/>
</dbReference>
<feature type="transmembrane region" description="Helical" evidence="18">
    <location>
        <begin position="1338"/>
        <end position="1360"/>
    </location>
</feature>
<dbReference type="Pfam" id="PF00520">
    <property type="entry name" value="Ion_trans"/>
    <property type="match status" value="4"/>
</dbReference>
<keyword evidence="8" id="KW-0106">Calcium</keyword>
<evidence type="ECO:0000256" key="4">
    <source>
        <dbReference type="ARBA" id="ARBA00022553"/>
    </source>
</evidence>
<protein>
    <recommendedName>
        <fullName evidence="16">Calcium-channel protein CCH1</fullName>
    </recommendedName>
</protein>
<feature type="region of interest" description="Disordered" evidence="17">
    <location>
        <begin position="1962"/>
        <end position="2125"/>
    </location>
</feature>
<keyword evidence="9" id="KW-0851">Voltage-gated channel</keyword>
<evidence type="ECO:0000313" key="20">
    <source>
        <dbReference type="EMBL" id="KAK5952452.1"/>
    </source>
</evidence>
<feature type="transmembrane region" description="Helical" evidence="18">
    <location>
        <begin position="776"/>
        <end position="797"/>
    </location>
</feature>
<comment type="caution">
    <text evidence="20">The sequence shown here is derived from an EMBL/GenBank/DDBJ whole genome shotgun (WGS) entry which is preliminary data.</text>
</comment>
<evidence type="ECO:0000256" key="11">
    <source>
        <dbReference type="ARBA" id="ARBA00023065"/>
    </source>
</evidence>
<evidence type="ECO:0000256" key="8">
    <source>
        <dbReference type="ARBA" id="ARBA00022837"/>
    </source>
</evidence>
<dbReference type="FunFam" id="1.10.287.70:FF:000118">
    <property type="entry name" value="Calcium channel subunit Cch1"/>
    <property type="match status" value="1"/>
</dbReference>
<feature type="transmembrane region" description="Helical" evidence="18">
    <location>
        <begin position="1593"/>
        <end position="1613"/>
    </location>
</feature>
<dbReference type="InterPro" id="IPR005821">
    <property type="entry name" value="Ion_trans_dom"/>
</dbReference>
<feature type="domain" description="EF-hand" evidence="19">
    <location>
        <begin position="1787"/>
        <end position="1822"/>
    </location>
</feature>
<feature type="compositionally biased region" description="Polar residues" evidence="17">
    <location>
        <begin position="2115"/>
        <end position="2125"/>
    </location>
</feature>
<evidence type="ECO:0000256" key="14">
    <source>
        <dbReference type="ARBA" id="ARBA00023303"/>
    </source>
</evidence>
<proteinExistence type="inferred from homology"/>
<keyword evidence="14" id="KW-0407">Ion channel</keyword>
<evidence type="ECO:0000256" key="10">
    <source>
        <dbReference type="ARBA" id="ARBA00022989"/>
    </source>
</evidence>
<evidence type="ECO:0000256" key="12">
    <source>
        <dbReference type="ARBA" id="ARBA00023136"/>
    </source>
</evidence>
<dbReference type="GO" id="GO:0098703">
    <property type="term" value="P:calcium ion import across plasma membrane"/>
    <property type="evidence" value="ECO:0007669"/>
    <property type="project" value="TreeGrafter"/>
</dbReference>
<reference evidence="20 21" key="1">
    <citation type="submission" date="2022-12" db="EMBL/GenBank/DDBJ databases">
        <title>Genomic features and morphological characterization of a novel Knufia sp. strain isolated from spacecraft assembly facility.</title>
        <authorList>
            <person name="Teixeira M."/>
            <person name="Chander A.M."/>
            <person name="Stajich J.E."/>
            <person name="Venkateswaran K."/>
        </authorList>
    </citation>
    <scope>NUCLEOTIDE SEQUENCE [LARGE SCALE GENOMIC DNA]</scope>
    <source>
        <strain evidence="20 21">FJI-L2-BK-P2</strain>
    </source>
</reference>
<keyword evidence="3" id="KW-1003">Cell membrane</keyword>
<feature type="compositionally biased region" description="Basic and acidic residues" evidence="17">
    <location>
        <begin position="222"/>
        <end position="232"/>
    </location>
</feature>
<keyword evidence="10 18" id="KW-1133">Transmembrane helix</keyword>
<feature type="compositionally biased region" description="Basic residues" evidence="17">
    <location>
        <begin position="270"/>
        <end position="282"/>
    </location>
</feature>